<dbReference type="PROSITE" id="PS51257">
    <property type="entry name" value="PROKAR_LIPOPROTEIN"/>
    <property type="match status" value="1"/>
</dbReference>
<proteinExistence type="predicted"/>
<accession>A0A0P1EWV2</accession>
<dbReference type="AlphaFoldDB" id="A0A0P1EWV2"/>
<dbReference type="SUPFAM" id="SSF53474">
    <property type="entry name" value="alpha/beta-Hydrolases"/>
    <property type="match status" value="1"/>
</dbReference>
<dbReference type="Gene3D" id="3.40.50.1820">
    <property type="entry name" value="alpha/beta hydrolase"/>
    <property type="match status" value="1"/>
</dbReference>
<dbReference type="Proteomes" id="UP000051298">
    <property type="component" value="Unassembled WGS sequence"/>
</dbReference>
<protein>
    <submittedName>
        <fullName evidence="2">Lipase</fullName>
        <ecNumber evidence="2">3.1.1.3</ecNumber>
    </submittedName>
</protein>
<dbReference type="PANTHER" id="PTHR37946:SF1">
    <property type="entry name" value="SLL1969 PROTEIN"/>
    <property type="match status" value="1"/>
</dbReference>
<evidence type="ECO:0000313" key="2">
    <source>
        <dbReference type="EMBL" id="CUH59230.1"/>
    </source>
</evidence>
<dbReference type="InterPro" id="IPR029058">
    <property type="entry name" value="AB_hydrolase_fold"/>
</dbReference>
<keyword evidence="2" id="KW-0378">Hydrolase</keyword>
<evidence type="ECO:0000313" key="3">
    <source>
        <dbReference type="Proteomes" id="UP000051298"/>
    </source>
</evidence>
<dbReference type="GO" id="GO:0004806">
    <property type="term" value="F:triacylglycerol lipase activity"/>
    <property type="evidence" value="ECO:0007669"/>
    <property type="project" value="UniProtKB-EC"/>
</dbReference>
<dbReference type="eggNOG" id="COG1075">
    <property type="taxonomic scope" value="Bacteria"/>
</dbReference>
<dbReference type="EMBL" id="CYRX01000009">
    <property type="protein sequence ID" value="CUH59230.1"/>
    <property type="molecule type" value="Genomic_DNA"/>
</dbReference>
<name>A0A0P1EWV2_9RHOB</name>
<reference evidence="2 3" key="1">
    <citation type="submission" date="2015-09" db="EMBL/GenBank/DDBJ databases">
        <authorList>
            <consortium name="Swine Surveillance"/>
        </authorList>
    </citation>
    <scope>NUCLEOTIDE SEQUENCE [LARGE SCALE GENOMIC DNA]</scope>
    <source>
        <strain evidence="2 3">CECT 5294</strain>
    </source>
</reference>
<dbReference type="STRING" id="266809.PM03_07080"/>
<feature type="signal peptide" evidence="1">
    <location>
        <begin position="1"/>
        <end position="22"/>
    </location>
</feature>
<evidence type="ECO:0000256" key="1">
    <source>
        <dbReference type="SAM" id="SignalP"/>
    </source>
</evidence>
<feature type="chain" id="PRO_5006062002" evidence="1">
    <location>
        <begin position="23"/>
        <end position="252"/>
    </location>
</feature>
<dbReference type="PANTHER" id="PTHR37946">
    <property type="entry name" value="SLL1969 PROTEIN"/>
    <property type="match status" value="1"/>
</dbReference>
<dbReference type="EC" id="3.1.1.3" evidence="2"/>
<organism evidence="2 3">
    <name type="scientific">Thalassobacter stenotrophicus</name>
    <dbReference type="NCBI Taxonomy" id="266809"/>
    <lineage>
        <taxon>Bacteria</taxon>
        <taxon>Pseudomonadati</taxon>
        <taxon>Pseudomonadota</taxon>
        <taxon>Alphaproteobacteria</taxon>
        <taxon>Rhodobacterales</taxon>
        <taxon>Roseobacteraceae</taxon>
        <taxon>Thalassobacter</taxon>
    </lineage>
</organism>
<sequence length="252" mass="26534">MKRALITAITSLALLGCASVQAAPRGCVILLHGLARTDASMLVMEEALEQAGYHVVAASYPSRSGKLSDLASDTLPTARRACAAAAPEADVNVVTHSMGGILTRVWAKAHPEAEWGRVVMLAPPNNGSELVDTFEEVPGFEWFNGPAGTALGTGPDDIPAQLGPVPFSLGVIAGNRSLNAFYSSILPGEDDGKVTVESTKVAGMKAHLTLPVTHTFMMNNPRVIAQTLSFLDSETFVPDLTLGEVLWDALVE</sequence>
<keyword evidence="1" id="KW-0732">Signal</keyword>
<gene>
    <name evidence="2" type="primary">lip</name>
    <name evidence="2" type="ORF">THS5294_00513</name>
</gene>
<dbReference type="RefSeq" id="WP_058122508.1">
    <property type="nucleotide sequence ID" value="NZ_CYRX01000009.1"/>
</dbReference>